<sequence length="484" mass="54303">MEKNDAARALHGLTSRRDSRVLLVSFNPRKERAACEESVMRKMCTIVATVLGSTLLLLSIVFIGASSRLEEGGRFTERQATDDGAEWELVSAGTVAPVERLVHYDELRREEADRELESMLDQDLKAENSHVIVQVYSVDSDQELMNESSPSGPAVRTMKVHRYAKPKEQMDGRATDRVERKVFAPVRNIQEQLANVESGETQQQQPAAKEALLQERFYVDDSPTKEPVPVARRRYSNTYSSNDEATDGVDADPHQPPTRHAPARTQAIPPFFDYNEQTSQRMLDEFFALRNQDSLASQRSHYDWDEGQFRSRTLEEIKNQNRATLAASRRKASLNYPREPASTRGDTDMGYDRYADYAEMEQRMASGFGPQKLGRKQRATPSAGGNPTHVLNRTPIVSTDGDGSAPLLATGDGSTRSQIERSRFHYSLPSMVFNPYAWDPYHLNMVRFPQCNACQQNARALCGKCGMCNNCCAHSKCTCGCLKG</sequence>
<evidence type="ECO:0000256" key="2">
    <source>
        <dbReference type="SAM" id="Phobius"/>
    </source>
</evidence>
<proteinExistence type="predicted"/>
<dbReference type="VEuPathDB" id="VectorBase:AATE008136"/>
<evidence type="ECO:0000313" key="3">
    <source>
        <dbReference type="EnsemblMetazoa" id="AATE008136-PA.1"/>
    </source>
</evidence>
<evidence type="ECO:0000256" key="1">
    <source>
        <dbReference type="SAM" id="MobiDB-lite"/>
    </source>
</evidence>
<organism evidence="3">
    <name type="scientific">Anopheles atroparvus</name>
    <name type="common">European mosquito</name>
    <dbReference type="NCBI Taxonomy" id="41427"/>
    <lineage>
        <taxon>Eukaryota</taxon>
        <taxon>Metazoa</taxon>
        <taxon>Ecdysozoa</taxon>
        <taxon>Arthropoda</taxon>
        <taxon>Hexapoda</taxon>
        <taxon>Insecta</taxon>
        <taxon>Pterygota</taxon>
        <taxon>Neoptera</taxon>
        <taxon>Endopterygota</taxon>
        <taxon>Diptera</taxon>
        <taxon>Nematocera</taxon>
        <taxon>Culicoidea</taxon>
        <taxon>Culicidae</taxon>
        <taxon>Anophelinae</taxon>
        <taxon>Anopheles</taxon>
    </lineage>
</organism>
<dbReference type="EnsemblMetazoa" id="AATE008136-RA">
    <property type="protein sequence ID" value="AATE008136-PA.1"/>
    <property type="gene ID" value="AATE008136"/>
</dbReference>
<feature type="compositionally biased region" description="Polar residues" evidence="1">
    <location>
        <begin position="379"/>
        <end position="397"/>
    </location>
</feature>
<keyword evidence="2" id="KW-0812">Transmembrane</keyword>
<name>A0A182IYV3_ANOAO</name>
<accession>A0A182IYV3</accession>
<keyword evidence="2" id="KW-1133">Transmembrane helix</keyword>
<protein>
    <submittedName>
        <fullName evidence="3">Uncharacterized protein</fullName>
    </submittedName>
</protein>
<feature type="region of interest" description="Disordered" evidence="1">
    <location>
        <begin position="233"/>
        <end position="264"/>
    </location>
</feature>
<keyword evidence="2" id="KW-0472">Membrane</keyword>
<dbReference type="AlphaFoldDB" id="A0A182IYV3"/>
<reference evidence="3" key="1">
    <citation type="submission" date="2022-08" db="UniProtKB">
        <authorList>
            <consortium name="EnsemblMetazoa"/>
        </authorList>
    </citation>
    <scope>IDENTIFICATION</scope>
    <source>
        <strain evidence="3">EBRO</strain>
    </source>
</reference>
<feature type="transmembrane region" description="Helical" evidence="2">
    <location>
        <begin position="46"/>
        <end position="65"/>
    </location>
</feature>
<feature type="region of interest" description="Disordered" evidence="1">
    <location>
        <begin position="370"/>
        <end position="403"/>
    </location>
</feature>